<keyword evidence="3" id="KW-1185">Reference proteome</keyword>
<protein>
    <submittedName>
        <fullName evidence="2">Uncharacterized protein</fullName>
    </submittedName>
</protein>
<dbReference type="EMBL" id="JAIWYP010000002">
    <property type="protein sequence ID" value="KAH3869578.1"/>
    <property type="molecule type" value="Genomic_DNA"/>
</dbReference>
<feature type="compositionally biased region" description="Polar residues" evidence="1">
    <location>
        <begin position="33"/>
        <end position="44"/>
    </location>
</feature>
<evidence type="ECO:0000256" key="1">
    <source>
        <dbReference type="SAM" id="MobiDB-lite"/>
    </source>
</evidence>
<comment type="caution">
    <text evidence="2">The sequence shown here is derived from an EMBL/GenBank/DDBJ whole genome shotgun (WGS) entry which is preliminary data.</text>
</comment>
<dbReference type="AlphaFoldDB" id="A0A9D4RJ75"/>
<accession>A0A9D4RJ75</accession>
<feature type="compositionally biased region" description="Polar residues" evidence="1">
    <location>
        <begin position="1"/>
        <end position="15"/>
    </location>
</feature>
<feature type="compositionally biased region" description="Basic residues" evidence="1">
    <location>
        <begin position="299"/>
        <end position="308"/>
    </location>
</feature>
<reference evidence="2" key="2">
    <citation type="submission" date="2020-11" db="EMBL/GenBank/DDBJ databases">
        <authorList>
            <person name="McCartney M.A."/>
            <person name="Auch B."/>
            <person name="Kono T."/>
            <person name="Mallez S."/>
            <person name="Becker A."/>
            <person name="Gohl D.M."/>
            <person name="Silverstein K.A.T."/>
            <person name="Koren S."/>
            <person name="Bechman K.B."/>
            <person name="Herman A."/>
            <person name="Abrahante J.E."/>
            <person name="Garbe J."/>
        </authorList>
    </citation>
    <scope>NUCLEOTIDE SEQUENCE</scope>
    <source>
        <strain evidence="2">Duluth1</strain>
        <tissue evidence="2">Whole animal</tissue>
    </source>
</reference>
<organism evidence="2 3">
    <name type="scientific">Dreissena polymorpha</name>
    <name type="common">Zebra mussel</name>
    <name type="synonym">Mytilus polymorpha</name>
    <dbReference type="NCBI Taxonomy" id="45954"/>
    <lineage>
        <taxon>Eukaryota</taxon>
        <taxon>Metazoa</taxon>
        <taxon>Spiralia</taxon>
        <taxon>Lophotrochozoa</taxon>
        <taxon>Mollusca</taxon>
        <taxon>Bivalvia</taxon>
        <taxon>Autobranchia</taxon>
        <taxon>Heteroconchia</taxon>
        <taxon>Euheterodonta</taxon>
        <taxon>Imparidentia</taxon>
        <taxon>Neoheterodontei</taxon>
        <taxon>Myida</taxon>
        <taxon>Dreissenoidea</taxon>
        <taxon>Dreissenidae</taxon>
        <taxon>Dreissena</taxon>
    </lineage>
</organism>
<dbReference type="OrthoDB" id="6160500at2759"/>
<feature type="compositionally biased region" description="Polar residues" evidence="1">
    <location>
        <begin position="309"/>
        <end position="320"/>
    </location>
</feature>
<sequence>MPRVIQVNSSSNLNANPRGEEEAGFDLNENSEENGLNQNDNQQAKADDETFSNYLPFSVNYALYNVTYSPSEDTPYCLKCEIGGRVVRFKKDARVWLHKSSDRKRKLEVQNLRTEATAKHIKGSANLNTVDDESIEDMKQRLGKIQQYFQSYCATYNGYRNNAADVDSDLSSLGDSDADLAYSEASSPTDSQLALNKGKNAEESKRVKFTIADEEIIVTASLDNDDAGKDDGYNNEIAMDMDDVRFDADNASGNNIRSGITSREVVRRLAPAIAMEDESLIDGLLDGAANNYPSERAVKKYRRRRARRNPSTSSHVSGSKTRSRRQAERDKHAFYNLRSGKARRYTENFRALTRKSQRHSQNRTLKNINRNANTQTAGVIRILESRDEAVQVTLHEQPCHDDRVPSLVSIARIAMLKPSTRYWNIKLS</sequence>
<dbReference type="Proteomes" id="UP000828390">
    <property type="component" value="Unassembled WGS sequence"/>
</dbReference>
<proteinExistence type="predicted"/>
<evidence type="ECO:0000313" key="2">
    <source>
        <dbReference type="EMBL" id="KAH3869578.1"/>
    </source>
</evidence>
<reference evidence="2" key="1">
    <citation type="journal article" date="2019" name="bioRxiv">
        <title>The Genome of the Zebra Mussel, Dreissena polymorpha: A Resource for Invasive Species Research.</title>
        <authorList>
            <person name="McCartney M.A."/>
            <person name="Auch B."/>
            <person name="Kono T."/>
            <person name="Mallez S."/>
            <person name="Zhang Y."/>
            <person name="Obille A."/>
            <person name="Becker A."/>
            <person name="Abrahante J.E."/>
            <person name="Garbe J."/>
            <person name="Badalamenti J.P."/>
            <person name="Herman A."/>
            <person name="Mangelson H."/>
            <person name="Liachko I."/>
            <person name="Sullivan S."/>
            <person name="Sone E.D."/>
            <person name="Koren S."/>
            <person name="Silverstein K.A.T."/>
            <person name="Beckman K.B."/>
            <person name="Gohl D.M."/>
        </authorList>
    </citation>
    <scope>NUCLEOTIDE SEQUENCE</scope>
    <source>
        <strain evidence="2">Duluth1</strain>
        <tissue evidence="2">Whole animal</tissue>
    </source>
</reference>
<feature type="region of interest" description="Disordered" evidence="1">
    <location>
        <begin position="295"/>
        <end position="330"/>
    </location>
</feature>
<name>A0A9D4RJ75_DREPO</name>
<evidence type="ECO:0000313" key="3">
    <source>
        <dbReference type="Proteomes" id="UP000828390"/>
    </source>
</evidence>
<gene>
    <name evidence="2" type="ORF">DPMN_032747</name>
</gene>
<feature type="region of interest" description="Disordered" evidence="1">
    <location>
        <begin position="1"/>
        <end position="45"/>
    </location>
</feature>